<dbReference type="PANTHER" id="PTHR33542">
    <property type="entry name" value="SIROHYDROCHLORIN FERROCHELATASE, CHLOROPLASTIC"/>
    <property type="match status" value="1"/>
</dbReference>
<protein>
    <submittedName>
        <fullName evidence="4">Sirohydrochlorin chelatase</fullName>
    </submittedName>
</protein>
<evidence type="ECO:0000256" key="2">
    <source>
        <dbReference type="ARBA" id="ARBA00023239"/>
    </source>
</evidence>
<keyword evidence="5" id="KW-1185">Reference proteome</keyword>
<dbReference type="Proteomes" id="UP001165962">
    <property type="component" value="Unassembled WGS sequence"/>
</dbReference>
<comment type="caution">
    <text evidence="4">The sequence shown here is derived from an EMBL/GenBank/DDBJ whole genome shotgun (WGS) entry which is preliminary data.</text>
</comment>
<organism evidence="4 5">
    <name type="scientific">Paenibacillus agricola</name>
    <dbReference type="NCBI Taxonomy" id="2716264"/>
    <lineage>
        <taxon>Bacteria</taxon>
        <taxon>Bacillati</taxon>
        <taxon>Bacillota</taxon>
        <taxon>Bacilli</taxon>
        <taxon>Bacillales</taxon>
        <taxon>Paenibacillaceae</taxon>
        <taxon>Paenibacillus</taxon>
    </lineage>
</organism>
<evidence type="ECO:0000256" key="3">
    <source>
        <dbReference type="SAM" id="MobiDB-lite"/>
    </source>
</evidence>
<evidence type="ECO:0000256" key="1">
    <source>
        <dbReference type="ARBA" id="ARBA00022723"/>
    </source>
</evidence>
<accession>A0ABX0J089</accession>
<dbReference type="Pfam" id="PF01903">
    <property type="entry name" value="CbiX"/>
    <property type="match status" value="2"/>
</dbReference>
<dbReference type="EMBL" id="JAAOIW010000002">
    <property type="protein sequence ID" value="NHN29378.1"/>
    <property type="molecule type" value="Genomic_DNA"/>
</dbReference>
<gene>
    <name evidence="4" type="ORF">G9U52_05985</name>
</gene>
<evidence type="ECO:0000313" key="4">
    <source>
        <dbReference type="EMBL" id="NHN29378.1"/>
    </source>
</evidence>
<dbReference type="SUPFAM" id="SSF53800">
    <property type="entry name" value="Chelatase"/>
    <property type="match status" value="1"/>
</dbReference>
<keyword evidence="2" id="KW-0456">Lyase</keyword>
<dbReference type="InterPro" id="IPR050963">
    <property type="entry name" value="Sirohydro_Cobaltochel/CbiX"/>
</dbReference>
<dbReference type="RefSeq" id="WP_166147279.1">
    <property type="nucleotide sequence ID" value="NZ_JAAOIW010000002.1"/>
</dbReference>
<proteinExistence type="predicted"/>
<feature type="compositionally biased region" description="Basic and acidic residues" evidence="3">
    <location>
        <begin position="277"/>
        <end position="356"/>
    </location>
</feature>
<dbReference type="CDD" id="cd03416">
    <property type="entry name" value="CbiX_SirB_N"/>
    <property type="match status" value="1"/>
</dbReference>
<dbReference type="Gene3D" id="3.40.50.1400">
    <property type="match status" value="2"/>
</dbReference>
<dbReference type="PANTHER" id="PTHR33542:SF3">
    <property type="entry name" value="SIROHYDROCHLORIN FERROCHELATASE, CHLOROPLASTIC"/>
    <property type="match status" value="1"/>
</dbReference>
<dbReference type="InterPro" id="IPR002762">
    <property type="entry name" value="CbiX-like"/>
</dbReference>
<evidence type="ECO:0000313" key="5">
    <source>
        <dbReference type="Proteomes" id="UP001165962"/>
    </source>
</evidence>
<name>A0ABX0J089_9BACL</name>
<keyword evidence="1" id="KW-0479">Metal-binding</keyword>
<sequence>MDAVLFVGHGSKDAEGNEEIRQFVGAIAKELQGPMVETCFLEFEKPNIRQGIDECVAKGATQIAVVPITLFSAGHAKIHIPAAIDEAKLRHPSIKFNYGRPIGVHEQVLEILTSRLEGAGMTEETMLAQEQELQETAILVVGRGSSDADANSDLFKISRLFWEKLKVKWVETAFIGVTAPLLEEGMERCLKLGARKVIILPYFLFTGVLIKRMEGMLEIFEERYPEHQFSLADYFGFHPKLRQILIERAQEALQGAAKMNCDMCQYRIAAMEHIDHHHHHDDDHEHGHDHHDHHDHDHSHDHSHDHHDDSHAHVHAHEAHDHSHDHSHEDHGHKNDDGHEHPHDHAHDHHDDHEQPKQPASPKTASVST</sequence>
<feature type="region of interest" description="Disordered" evidence="3">
    <location>
        <begin position="277"/>
        <end position="369"/>
    </location>
</feature>
<reference evidence="4" key="1">
    <citation type="submission" date="2020-03" db="EMBL/GenBank/DDBJ databases">
        <title>Draft sequencing of Paenibacilllus sp. S3N08.</title>
        <authorList>
            <person name="Kim D.-U."/>
        </authorList>
    </citation>
    <scope>NUCLEOTIDE SEQUENCE</scope>
    <source>
        <strain evidence="4">S3N08</strain>
    </source>
</reference>
<dbReference type="CDD" id="cd03414">
    <property type="entry name" value="CbiX_SirB_C"/>
    <property type="match status" value="1"/>
</dbReference>